<keyword evidence="1" id="KW-0449">Lipoprotein</keyword>
<organism evidence="1 2">
    <name type="scientific">Hydrogenophaga intermedia</name>
    <dbReference type="NCBI Taxonomy" id="65786"/>
    <lineage>
        <taxon>Bacteria</taxon>
        <taxon>Pseudomonadati</taxon>
        <taxon>Pseudomonadota</taxon>
        <taxon>Betaproteobacteria</taxon>
        <taxon>Burkholderiales</taxon>
        <taxon>Comamonadaceae</taxon>
        <taxon>Hydrogenophaga</taxon>
    </lineage>
</organism>
<protein>
    <submittedName>
        <fullName evidence="1">Nlpbdapx family lipoprotein</fullName>
    </submittedName>
</protein>
<dbReference type="AlphaFoldDB" id="A0A1L1PBQ3"/>
<reference evidence="2" key="1">
    <citation type="submission" date="2014-02" db="EMBL/GenBank/DDBJ databases">
        <authorList>
            <person name="Gan H."/>
        </authorList>
    </citation>
    <scope>NUCLEOTIDE SEQUENCE [LARGE SCALE GENOMIC DNA]</scope>
    <source>
        <strain evidence="2">S1</strain>
    </source>
</reference>
<gene>
    <name evidence="1" type="ORF">BN948_01348</name>
</gene>
<keyword evidence="2" id="KW-1185">Reference proteome</keyword>
<reference evidence="2" key="2">
    <citation type="submission" date="2014-11" db="EMBL/GenBank/DDBJ databases">
        <title>Draft genome sequence of Hydrogenophaga intermedia S1.</title>
        <authorList>
            <person name="Gan H.M."/>
            <person name="Chew T.H."/>
            <person name="Stolz A."/>
        </authorList>
    </citation>
    <scope>NUCLEOTIDE SEQUENCE [LARGE SCALE GENOMIC DNA]</scope>
    <source>
        <strain evidence="2">S1</strain>
    </source>
</reference>
<dbReference type="Proteomes" id="UP000028878">
    <property type="component" value="Unassembled WGS sequence"/>
</dbReference>
<sequence>MSQFHRLGLIACAALLATGCSILKEDKIDYKTAQEGKRLDVPPDLTQLSRESRYVVPGSAVTASGYQAGQANAAAAQGSGTATVEVGDVRIERAGAQRWLVVNRPAGQLWGPIRDFWQENGFLLETDQETLGIMETDWAENRAKLPQDIIRRTIGRLFDSLYSTGEYDKFRTRLERNASGGTEVYITHRGMVEVYANQRENQTAWQPRPSDPELEAEFLRRLMVKLGVSETQAQAVAATAPAQSQAARVTTVNNRPALQFNDNFDRAWRRVGLSLDRSGFTVEDRNRSEGTYFVRYVEPAKPGEKPGFFSRMFGADDKQPTPQRYRIVVKSEADLTTVSVLDAQGQPDGSANAQRIVQLLAADL</sequence>
<dbReference type="InterPro" id="IPR010653">
    <property type="entry name" value="NlpB/DapX"/>
</dbReference>
<dbReference type="Pfam" id="PF06804">
    <property type="entry name" value="Lipoprotein_18"/>
    <property type="match status" value="1"/>
</dbReference>
<dbReference type="InterPro" id="IPR042268">
    <property type="entry name" value="BamC_C"/>
</dbReference>
<name>A0A1L1PBQ3_HYDIT</name>
<proteinExistence type="predicted"/>
<dbReference type="RefSeq" id="WP_009517226.1">
    <property type="nucleotide sequence ID" value="NZ_CCAE010000007.1"/>
</dbReference>
<dbReference type="EMBL" id="CCAE010000007">
    <property type="protein sequence ID" value="CDN86930.1"/>
    <property type="molecule type" value="Genomic_DNA"/>
</dbReference>
<evidence type="ECO:0000313" key="2">
    <source>
        <dbReference type="Proteomes" id="UP000028878"/>
    </source>
</evidence>
<evidence type="ECO:0000313" key="1">
    <source>
        <dbReference type="EMBL" id="CDN86930.1"/>
    </source>
</evidence>
<dbReference type="Gene3D" id="3.30.310.170">
    <property type="entry name" value="Outer membrane protein assembly factor BamC"/>
    <property type="match status" value="1"/>
</dbReference>
<accession>A0A1L1PBQ3</accession>
<dbReference type="PROSITE" id="PS51257">
    <property type="entry name" value="PROKAR_LIPOPROTEIN"/>
    <property type="match status" value="1"/>
</dbReference>